<evidence type="ECO:0000256" key="3">
    <source>
        <dbReference type="ARBA" id="ARBA00023163"/>
    </source>
</evidence>
<dbReference type="GO" id="GO:0005829">
    <property type="term" value="C:cytosol"/>
    <property type="evidence" value="ECO:0007669"/>
    <property type="project" value="TreeGrafter"/>
</dbReference>
<dbReference type="EMBL" id="PSNW01000008">
    <property type="protein sequence ID" value="PPE73198.1"/>
    <property type="molecule type" value="Genomic_DNA"/>
</dbReference>
<feature type="domain" description="HTH araC/xylS-type" evidence="4">
    <location>
        <begin position="237"/>
        <end position="333"/>
    </location>
</feature>
<reference evidence="5 6" key="1">
    <citation type="submission" date="2018-02" db="EMBL/GenBank/DDBJ databases">
        <title>Genome sequencing of Solimonas sp. HR-BB.</title>
        <authorList>
            <person name="Lee Y."/>
            <person name="Jeon C.O."/>
        </authorList>
    </citation>
    <scope>NUCLEOTIDE SEQUENCE [LARGE SCALE GENOMIC DNA]</scope>
    <source>
        <strain evidence="5 6">HR-BB</strain>
    </source>
</reference>
<dbReference type="PROSITE" id="PS01124">
    <property type="entry name" value="HTH_ARAC_FAMILY_2"/>
    <property type="match status" value="1"/>
</dbReference>
<dbReference type="InterPro" id="IPR018060">
    <property type="entry name" value="HTH_AraC"/>
</dbReference>
<dbReference type="GO" id="GO:0003700">
    <property type="term" value="F:DNA-binding transcription factor activity"/>
    <property type="evidence" value="ECO:0007669"/>
    <property type="project" value="InterPro"/>
</dbReference>
<dbReference type="PANTHER" id="PTHR47894">
    <property type="entry name" value="HTH-TYPE TRANSCRIPTIONAL REGULATOR GADX"/>
    <property type="match status" value="1"/>
</dbReference>
<evidence type="ECO:0000259" key="4">
    <source>
        <dbReference type="PROSITE" id="PS01124"/>
    </source>
</evidence>
<sequence length="336" mass="37341">MQPAIRRAAASLQLLVQIGVEHGLMPTQCLEQTGLDVNQLFDADAEVDAAQELQVMRNLQRQLPGIAGLGLIAGLRLRLSTHGILGYAMLSSATLRDALSLMLRYLDLAYAYCEVSTESDAQEMRILIDDRGVPEDLRGFIMERVAGGAFALAHEILGRVPELRRLCFRFPRLPHAERYRQLVGVTPEFSAERNLIAVDARVLDLPLPQANALTQRLCEEQCRMLLNRRRLRGGVAGQVRDRLLQAYGRMPEIGELAAALHITGRTLRRRLEAEGTSYRGLADEVRCTLAEGWLAAGLPVEQVGLRLGFSEPSAFIRAFKRWTGRTPGGRPRQARS</sequence>
<keyword evidence="6" id="KW-1185">Reference proteome</keyword>
<keyword evidence="3" id="KW-0804">Transcription</keyword>
<keyword evidence="2" id="KW-0238">DNA-binding</keyword>
<gene>
    <name evidence="5" type="ORF">C3942_15385</name>
</gene>
<keyword evidence="1" id="KW-0805">Transcription regulation</keyword>
<dbReference type="Gene3D" id="1.10.10.60">
    <property type="entry name" value="Homeodomain-like"/>
    <property type="match status" value="1"/>
</dbReference>
<dbReference type="SUPFAM" id="SSF46689">
    <property type="entry name" value="Homeodomain-like"/>
    <property type="match status" value="1"/>
</dbReference>
<dbReference type="OrthoDB" id="6506763at2"/>
<dbReference type="InterPro" id="IPR009057">
    <property type="entry name" value="Homeodomain-like_sf"/>
</dbReference>
<dbReference type="SMART" id="SM00342">
    <property type="entry name" value="HTH_ARAC"/>
    <property type="match status" value="1"/>
</dbReference>
<protein>
    <submittedName>
        <fullName evidence="5">AraC family transcriptional regulator</fullName>
    </submittedName>
</protein>
<proteinExistence type="predicted"/>
<evidence type="ECO:0000256" key="1">
    <source>
        <dbReference type="ARBA" id="ARBA00023015"/>
    </source>
</evidence>
<dbReference type="Proteomes" id="UP000238220">
    <property type="component" value="Unassembled WGS sequence"/>
</dbReference>
<evidence type="ECO:0000313" key="6">
    <source>
        <dbReference type="Proteomes" id="UP000238220"/>
    </source>
</evidence>
<dbReference type="PANTHER" id="PTHR47894:SF1">
    <property type="entry name" value="HTH-TYPE TRANSCRIPTIONAL REGULATOR VQSM"/>
    <property type="match status" value="1"/>
</dbReference>
<dbReference type="Pfam" id="PF12833">
    <property type="entry name" value="HTH_18"/>
    <property type="match status" value="1"/>
</dbReference>
<dbReference type="RefSeq" id="WP_104231237.1">
    <property type="nucleotide sequence ID" value="NZ_PSNW01000008.1"/>
</dbReference>
<comment type="caution">
    <text evidence="5">The sequence shown here is derived from an EMBL/GenBank/DDBJ whole genome shotgun (WGS) entry which is preliminary data.</text>
</comment>
<dbReference type="Pfam" id="PF12625">
    <property type="entry name" value="Arabinose_bd"/>
    <property type="match status" value="1"/>
</dbReference>
<dbReference type="InterPro" id="IPR032687">
    <property type="entry name" value="AraC-type_N"/>
</dbReference>
<name>A0A2S5TEC8_9GAMM</name>
<dbReference type="AlphaFoldDB" id="A0A2S5TEC8"/>
<accession>A0A2S5TEC8</accession>
<dbReference type="GO" id="GO:0000976">
    <property type="term" value="F:transcription cis-regulatory region binding"/>
    <property type="evidence" value="ECO:0007669"/>
    <property type="project" value="TreeGrafter"/>
</dbReference>
<evidence type="ECO:0000313" key="5">
    <source>
        <dbReference type="EMBL" id="PPE73198.1"/>
    </source>
</evidence>
<organism evidence="5 6">
    <name type="scientific">Solimonas fluminis</name>
    <dbReference type="NCBI Taxonomy" id="2086571"/>
    <lineage>
        <taxon>Bacteria</taxon>
        <taxon>Pseudomonadati</taxon>
        <taxon>Pseudomonadota</taxon>
        <taxon>Gammaproteobacteria</taxon>
        <taxon>Nevskiales</taxon>
        <taxon>Nevskiaceae</taxon>
        <taxon>Solimonas</taxon>
    </lineage>
</organism>
<evidence type="ECO:0000256" key="2">
    <source>
        <dbReference type="ARBA" id="ARBA00023125"/>
    </source>
</evidence>